<dbReference type="EMBL" id="OZ034813">
    <property type="protein sequence ID" value="CAL1355309.1"/>
    <property type="molecule type" value="Genomic_DNA"/>
</dbReference>
<sequence>MASEAVSPLTSETILLLTSKPVQENDGVGASNTTQEDNVDDLIFLQPGDIKKMKFDDTEEAYDFYMDYGLVNDFDIRKSDIGRDKN</sequence>
<reference evidence="1 2" key="1">
    <citation type="submission" date="2024-04" db="EMBL/GenBank/DDBJ databases">
        <authorList>
            <person name="Fracassetti M."/>
        </authorList>
    </citation>
    <scope>NUCLEOTIDE SEQUENCE [LARGE SCALE GENOMIC DNA]</scope>
</reference>
<accession>A0AAV2CG99</accession>
<evidence type="ECO:0000313" key="1">
    <source>
        <dbReference type="EMBL" id="CAL1355309.1"/>
    </source>
</evidence>
<organism evidence="1 2">
    <name type="scientific">Linum trigynum</name>
    <dbReference type="NCBI Taxonomy" id="586398"/>
    <lineage>
        <taxon>Eukaryota</taxon>
        <taxon>Viridiplantae</taxon>
        <taxon>Streptophyta</taxon>
        <taxon>Embryophyta</taxon>
        <taxon>Tracheophyta</taxon>
        <taxon>Spermatophyta</taxon>
        <taxon>Magnoliopsida</taxon>
        <taxon>eudicotyledons</taxon>
        <taxon>Gunneridae</taxon>
        <taxon>Pentapetalae</taxon>
        <taxon>rosids</taxon>
        <taxon>fabids</taxon>
        <taxon>Malpighiales</taxon>
        <taxon>Linaceae</taxon>
        <taxon>Linum</taxon>
    </lineage>
</organism>
<gene>
    <name evidence="1" type="ORF">LTRI10_LOCUS3078</name>
</gene>
<keyword evidence="2" id="KW-1185">Reference proteome</keyword>
<name>A0AAV2CG99_9ROSI</name>
<protein>
    <submittedName>
        <fullName evidence="1">Uncharacterized protein</fullName>
    </submittedName>
</protein>
<proteinExistence type="predicted"/>
<evidence type="ECO:0000313" key="2">
    <source>
        <dbReference type="Proteomes" id="UP001497516"/>
    </source>
</evidence>
<dbReference type="AlphaFoldDB" id="A0AAV2CG99"/>
<dbReference type="Proteomes" id="UP001497516">
    <property type="component" value="Chromosome 1"/>
</dbReference>